<dbReference type="EMBL" id="LAZR01000329">
    <property type="protein sequence ID" value="KKN74260.1"/>
    <property type="molecule type" value="Genomic_DNA"/>
</dbReference>
<organism evidence="1">
    <name type="scientific">marine sediment metagenome</name>
    <dbReference type="NCBI Taxonomy" id="412755"/>
    <lineage>
        <taxon>unclassified sequences</taxon>
        <taxon>metagenomes</taxon>
        <taxon>ecological metagenomes</taxon>
    </lineage>
</organism>
<comment type="caution">
    <text evidence="1">The sequence shown here is derived from an EMBL/GenBank/DDBJ whole genome shotgun (WGS) entry which is preliminary data.</text>
</comment>
<proteinExistence type="predicted"/>
<dbReference type="AlphaFoldDB" id="A0A0F9SZB7"/>
<protein>
    <submittedName>
        <fullName evidence="1">Uncharacterized protein</fullName>
    </submittedName>
</protein>
<accession>A0A0F9SZB7</accession>
<evidence type="ECO:0000313" key="1">
    <source>
        <dbReference type="EMBL" id="KKN74260.1"/>
    </source>
</evidence>
<gene>
    <name evidence="1" type="ORF">LCGC14_0391990</name>
</gene>
<name>A0A0F9SZB7_9ZZZZ</name>
<sequence length="115" mass="12494">MGCSASGGIDWPVVHAELSEAAAVARDFRALAGVGSEEYDALNKVVEYTEEARDVAGAVALGEDRKARVEALLKEGIRIATRLIDDISDPEKKRRAQLALIVLKMSLRRAGFRLE</sequence>
<reference evidence="1" key="1">
    <citation type="journal article" date="2015" name="Nature">
        <title>Complex archaea that bridge the gap between prokaryotes and eukaryotes.</title>
        <authorList>
            <person name="Spang A."/>
            <person name="Saw J.H."/>
            <person name="Jorgensen S.L."/>
            <person name="Zaremba-Niedzwiedzka K."/>
            <person name="Martijn J."/>
            <person name="Lind A.E."/>
            <person name="van Eijk R."/>
            <person name="Schleper C."/>
            <person name="Guy L."/>
            <person name="Ettema T.J."/>
        </authorList>
    </citation>
    <scope>NUCLEOTIDE SEQUENCE</scope>
</reference>